<organism evidence="2">
    <name type="scientific">Palpitomonas bilix</name>
    <dbReference type="NCBI Taxonomy" id="652834"/>
    <lineage>
        <taxon>Eukaryota</taxon>
        <taxon>Eukaryota incertae sedis</taxon>
    </lineage>
</organism>
<evidence type="ECO:0000313" key="2">
    <source>
        <dbReference type="EMBL" id="CAE0255989.1"/>
    </source>
</evidence>
<feature type="region of interest" description="Disordered" evidence="1">
    <location>
        <begin position="175"/>
        <end position="213"/>
    </location>
</feature>
<reference evidence="2" key="1">
    <citation type="submission" date="2021-01" db="EMBL/GenBank/DDBJ databases">
        <authorList>
            <person name="Corre E."/>
            <person name="Pelletier E."/>
            <person name="Niang G."/>
            <person name="Scheremetjew M."/>
            <person name="Finn R."/>
            <person name="Kale V."/>
            <person name="Holt S."/>
            <person name="Cochrane G."/>
            <person name="Meng A."/>
            <person name="Brown T."/>
            <person name="Cohen L."/>
        </authorList>
    </citation>
    <scope>NUCLEOTIDE SEQUENCE</scope>
    <source>
        <strain evidence="2">NIES-2562</strain>
    </source>
</reference>
<proteinExistence type="predicted"/>
<dbReference type="EMBL" id="HBIB01028052">
    <property type="protein sequence ID" value="CAE0255989.1"/>
    <property type="molecule type" value="Transcribed_RNA"/>
</dbReference>
<dbReference type="AlphaFoldDB" id="A0A7S3DFE2"/>
<accession>A0A7S3DFE2</accession>
<gene>
    <name evidence="2" type="ORF">PBIL07802_LOCUS18243</name>
</gene>
<evidence type="ECO:0000256" key="1">
    <source>
        <dbReference type="SAM" id="MobiDB-lite"/>
    </source>
</evidence>
<name>A0A7S3DFE2_9EUKA</name>
<protein>
    <submittedName>
        <fullName evidence="2">Uncharacterized protein</fullName>
    </submittedName>
</protein>
<sequence length="213" mass="25036">MRYLDRKVLNMFTNWCVLGCGASNAEELAEAFLKCGPTYARIREDQGLYSALLSCAGFVLNEVRKDYKIEDMAEQNRVTVITANDLRFRFGRYLMKTAASRRLPFETEYNEYSDDVEALADTIGGGKREIEVLIDTTNSLISRIKERKIEDKEEIRRRMEMKHLEMLDIQVVSNKGKEYDQDKRETKDNERRKVSEQKQKDKDKRNARQNKRE</sequence>